<dbReference type="InterPro" id="IPR006860">
    <property type="entry name" value="FecR"/>
</dbReference>
<feature type="compositionally biased region" description="Pro residues" evidence="1">
    <location>
        <begin position="71"/>
        <end position="81"/>
    </location>
</feature>
<dbReference type="Pfam" id="PF04773">
    <property type="entry name" value="FecR"/>
    <property type="match status" value="1"/>
</dbReference>
<feature type="transmembrane region" description="Helical" evidence="2">
    <location>
        <begin position="98"/>
        <end position="119"/>
    </location>
</feature>
<dbReference type="InterPro" id="IPR032623">
    <property type="entry name" value="FecR_N"/>
</dbReference>
<dbReference type="PIRSF" id="PIRSF018266">
    <property type="entry name" value="FecR"/>
    <property type="match status" value="1"/>
</dbReference>
<dbReference type="Pfam" id="PF16220">
    <property type="entry name" value="DUF4880"/>
    <property type="match status" value="1"/>
</dbReference>
<feature type="domain" description="FecR N-terminal" evidence="4">
    <location>
        <begin position="14"/>
        <end position="54"/>
    </location>
</feature>
<accession>A0ABY6FBY9</accession>
<dbReference type="InterPro" id="IPR012373">
    <property type="entry name" value="Ferrdict_sens_TM"/>
</dbReference>
<keyword evidence="2" id="KW-0812">Transmembrane</keyword>
<feature type="region of interest" description="Disordered" evidence="1">
    <location>
        <begin position="65"/>
        <end position="88"/>
    </location>
</feature>
<evidence type="ECO:0000313" key="6">
    <source>
        <dbReference type="Proteomes" id="UP001063228"/>
    </source>
</evidence>
<reference evidence="5" key="1">
    <citation type="submission" date="2021-08" db="EMBL/GenBank/DDBJ databases">
        <title>Complete genome sequence of Pseudomonas phytophila.</title>
        <authorList>
            <person name="Weir B.S."/>
            <person name="Templeton M.D."/>
            <person name="Arshed S."/>
            <person name="Andersen M.T."/>
            <person name="Jayaraman J."/>
        </authorList>
    </citation>
    <scope>NUCLEOTIDE SEQUENCE</scope>
    <source>
        <strain evidence="5">ICMP 23753</strain>
    </source>
</reference>
<proteinExistence type="predicted"/>
<dbReference type="PANTHER" id="PTHR30273">
    <property type="entry name" value="PERIPLASMIC SIGNAL SENSOR AND SIGMA FACTOR ACTIVATOR FECR-RELATED"/>
    <property type="match status" value="1"/>
</dbReference>
<evidence type="ECO:0000259" key="4">
    <source>
        <dbReference type="Pfam" id="PF16220"/>
    </source>
</evidence>
<evidence type="ECO:0000256" key="2">
    <source>
        <dbReference type="SAM" id="Phobius"/>
    </source>
</evidence>
<dbReference type="PANTHER" id="PTHR30273:SF2">
    <property type="entry name" value="PROTEIN FECR"/>
    <property type="match status" value="1"/>
</dbReference>
<evidence type="ECO:0000259" key="3">
    <source>
        <dbReference type="Pfam" id="PF04773"/>
    </source>
</evidence>
<gene>
    <name evidence="5" type="ORF">K3169_24280</name>
</gene>
<keyword evidence="2" id="KW-0472">Membrane</keyword>
<dbReference type="EMBL" id="CP081201">
    <property type="protein sequence ID" value="UXZ95415.1"/>
    <property type="molecule type" value="Genomic_DNA"/>
</dbReference>
<name>A0ABY6FBY9_9PSED</name>
<organism evidence="5 6">
    <name type="scientific">Pseudomonas phytophila</name>
    <dbReference type="NCBI Taxonomy" id="2867264"/>
    <lineage>
        <taxon>Bacteria</taxon>
        <taxon>Pseudomonadati</taxon>
        <taxon>Pseudomonadota</taxon>
        <taxon>Gammaproteobacteria</taxon>
        <taxon>Pseudomonadales</taxon>
        <taxon>Pseudomonadaceae</taxon>
        <taxon>Pseudomonas</taxon>
    </lineage>
</organism>
<sequence length="333" mass="36311">MPETGPRQPHMDIALDWLLRLQQSPENAALKAEVSEWEQAAPENAQAMRKAQRLWRLTGQLPATTAQNWPPVTPQASPVPSPVSAVAPARPSRRRPRLHYFAVGIAACLLVALAPRLWLQIEADYQSPSGARSSVNLADGSRVILDSNSALAVDFTGAERHVRLLAGQAYFDVAPDANKPFHVKAGDVEVRVTGTAFNVDLEDKQIDVAVTHGSVKVSDKTSGQPLSQPLTAGQRLTYDRDLHQANLQSMPVNQISPWRNGQLIANNARLGDVVAQMRRYLPGLIMLGDDDLANKRVTGVYDIDQPEAALAALAKAHGATVSYRTPWVRIVSR</sequence>
<protein>
    <submittedName>
        <fullName evidence="5">FecR family protein</fullName>
    </submittedName>
</protein>
<evidence type="ECO:0000313" key="5">
    <source>
        <dbReference type="EMBL" id="UXZ95415.1"/>
    </source>
</evidence>
<dbReference type="Gene3D" id="3.55.50.30">
    <property type="match status" value="1"/>
</dbReference>
<dbReference type="Gene3D" id="2.60.120.1440">
    <property type="match status" value="1"/>
</dbReference>
<keyword evidence="6" id="KW-1185">Reference proteome</keyword>
<dbReference type="Proteomes" id="UP001063228">
    <property type="component" value="Chromosome"/>
</dbReference>
<feature type="domain" description="FecR protein" evidence="3">
    <location>
        <begin position="124"/>
        <end position="216"/>
    </location>
</feature>
<keyword evidence="2" id="KW-1133">Transmembrane helix</keyword>
<evidence type="ECO:0000256" key="1">
    <source>
        <dbReference type="SAM" id="MobiDB-lite"/>
    </source>
</evidence>